<dbReference type="PROSITE" id="PS00101">
    <property type="entry name" value="HEXAPEP_TRANSFERASES"/>
    <property type="match status" value="1"/>
</dbReference>
<dbReference type="AlphaFoldDB" id="A0A0N7KY38"/>
<keyword evidence="1 4" id="KW-0808">Transferase</keyword>
<dbReference type="InterPro" id="IPR045304">
    <property type="entry name" value="LbH_SAT"/>
</dbReference>
<evidence type="ECO:0000256" key="1">
    <source>
        <dbReference type="ARBA" id="ARBA00022679"/>
    </source>
</evidence>
<protein>
    <submittedName>
        <fullName evidence="4">Serine acetyltransferase</fullName>
    </submittedName>
</protein>
<evidence type="ECO:0000313" key="4">
    <source>
        <dbReference type="EMBL" id="BAT28641.1"/>
    </source>
</evidence>
<dbReference type="Gene3D" id="2.160.10.10">
    <property type="entry name" value="Hexapeptide repeat proteins"/>
    <property type="match status" value="1"/>
</dbReference>
<accession>A0A0N7KY38</accession>
<evidence type="ECO:0000256" key="2">
    <source>
        <dbReference type="ARBA" id="ARBA00022737"/>
    </source>
</evidence>
<dbReference type="InterPro" id="IPR018357">
    <property type="entry name" value="Hexapep_transf_CS"/>
</dbReference>
<dbReference type="GO" id="GO:0016746">
    <property type="term" value="F:acyltransferase activity"/>
    <property type="evidence" value="ECO:0007669"/>
    <property type="project" value="UniProtKB-KW"/>
</dbReference>
<dbReference type="EMBL" id="LC066377">
    <property type="protein sequence ID" value="BAT28641.1"/>
    <property type="molecule type" value="Genomic_DNA"/>
</dbReference>
<name>A0A0N7KY38_9HYPH</name>
<reference evidence="4" key="1">
    <citation type="journal article" date="2015" name="Proc. Natl. Acad. Sci. U.S.A.">
        <title>Bacterial clade with the ribosomal RNA operon on a small plasmid rather than the chromosome.</title>
        <authorList>
            <person name="Anda M."/>
            <person name="Ohtsubo Y."/>
            <person name="Okubo T."/>
            <person name="Sugawara M."/>
            <person name="Nagata Y."/>
            <person name="Tsuda M."/>
            <person name="Minamisawa K."/>
            <person name="Mitsui H."/>
        </authorList>
    </citation>
    <scope>NUCLEOTIDE SEQUENCE</scope>
    <source>
        <strain evidence="4">JCM 14755</strain>
    </source>
</reference>
<dbReference type="InterPro" id="IPR011004">
    <property type="entry name" value="Trimer_LpxA-like_sf"/>
</dbReference>
<proteinExistence type="predicted"/>
<keyword evidence="3" id="KW-0012">Acyltransferase</keyword>
<dbReference type="OrthoDB" id="9815592at2"/>
<keyword evidence="2" id="KW-0677">Repeat</keyword>
<dbReference type="SUPFAM" id="SSF51161">
    <property type="entry name" value="Trimeric LpxA-like enzymes"/>
    <property type="match status" value="1"/>
</dbReference>
<dbReference type="PANTHER" id="PTHR42811">
    <property type="entry name" value="SERINE ACETYLTRANSFERASE"/>
    <property type="match status" value="1"/>
</dbReference>
<dbReference type="CDD" id="cd03354">
    <property type="entry name" value="LbH_SAT"/>
    <property type="match status" value="1"/>
</dbReference>
<evidence type="ECO:0000256" key="3">
    <source>
        <dbReference type="ARBA" id="ARBA00023315"/>
    </source>
</evidence>
<dbReference type="RefSeq" id="WP_083507585.1">
    <property type="nucleotide sequence ID" value="NZ_BBWR01000002.1"/>
</dbReference>
<organism evidence="4">
    <name type="scientific">Aureimonas frigidaquae</name>
    <dbReference type="NCBI Taxonomy" id="424757"/>
    <lineage>
        <taxon>Bacteria</taxon>
        <taxon>Pseudomonadati</taxon>
        <taxon>Pseudomonadota</taxon>
        <taxon>Alphaproteobacteria</taxon>
        <taxon>Hyphomicrobiales</taxon>
        <taxon>Aurantimonadaceae</taxon>
        <taxon>Aureimonas</taxon>
    </lineage>
</organism>
<sequence>MINQTLTPPLTAEALPSDADPDLFAENDGYLNCNPRDIAFHNLVAEDFRTHGSDAFSQGFWVLFWHRFGNRIRDIRFRPARMPLTLTYKIGNKLSEWMAGVMLPYTVRVGRRVRLEHFGGMILIAQSIGNDVTIRQNTTFGIARTDRPFDRPVIADGVDIGTGAVIIGRVWVGEGAVIGANAVVTRHVPPHAVMAGVPARRIDVEAP</sequence>